<dbReference type="PROSITE" id="PS50059">
    <property type="entry name" value="FKBP_PPIASE"/>
    <property type="match status" value="1"/>
</dbReference>
<dbReference type="InterPro" id="IPR046357">
    <property type="entry name" value="PPIase_dom_sf"/>
</dbReference>
<keyword evidence="3 5" id="KW-0697">Rotamase</keyword>
<keyword evidence="7" id="KW-0472">Membrane</keyword>
<gene>
    <name evidence="9" type="ORF">MiSe_34950</name>
</gene>
<dbReference type="Proteomes" id="UP001050975">
    <property type="component" value="Unassembled WGS sequence"/>
</dbReference>
<comment type="similarity">
    <text evidence="2 6">Belongs to the FKBP-type PPIase family.</text>
</comment>
<proteinExistence type="inferred from homology"/>
<accession>A0AAV3XBF8</accession>
<sequence>MFNGVRSEGKQMRGILISFGVVVVCFLVIVVAQLGGGPKGAIGSQVSNTPADFATASPLTQPTIAEATNENTLIASNTMNEETAGAVITTPSGLKYIEIEAGTGATPNRGQTVRVHYTGTLEDGTKFDSSRDRKRPFDFTIGVGQVIKGWDEGVGTMKVGGRRQLIIPPDLGYGARGAGGVIPPNATLIFDVELLEVK</sequence>
<keyword evidence="10" id="KW-1185">Reference proteome</keyword>
<name>A0AAV3XBF8_9CYAN</name>
<dbReference type="EMBL" id="BLAY01000051">
    <property type="protein sequence ID" value="GET38736.1"/>
    <property type="molecule type" value="Genomic_DNA"/>
</dbReference>
<evidence type="ECO:0000256" key="3">
    <source>
        <dbReference type="ARBA" id="ARBA00023110"/>
    </source>
</evidence>
<dbReference type="SUPFAM" id="SSF54534">
    <property type="entry name" value="FKBP-like"/>
    <property type="match status" value="1"/>
</dbReference>
<dbReference type="AlphaFoldDB" id="A0AAV3XBF8"/>
<feature type="transmembrane region" description="Helical" evidence="7">
    <location>
        <begin position="12"/>
        <end position="35"/>
    </location>
</feature>
<comment type="caution">
    <text evidence="9">The sequence shown here is derived from an EMBL/GenBank/DDBJ whole genome shotgun (WGS) entry which is preliminary data.</text>
</comment>
<evidence type="ECO:0000256" key="6">
    <source>
        <dbReference type="RuleBase" id="RU003915"/>
    </source>
</evidence>
<feature type="domain" description="PPIase FKBP-type" evidence="8">
    <location>
        <begin position="110"/>
        <end position="198"/>
    </location>
</feature>
<evidence type="ECO:0000256" key="7">
    <source>
        <dbReference type="SAM" id="Phobius"/>
    </source>
</evidence>
<evidence type="ECO:0000256" key="1">
    <source>
        <dbReference type="ARBA" id="ARBA00000971"/>
    </source>
</evidence>
<dbReference type="PANTHER" id="PTHR43811:SF19">
    <property type="entry name" value="39 KDA FK506-BINDING NUCLEAR PROTEIN"/>
    <property type="match status" value="1"/>
</dbReference>
<evidence type="ECO:0000259" key="8">
    <source>
        <dbReference type="PROSITE" id="PS50059"/>
    </source>
</evidence>
<organism evidence="9 10">
    <name type="scientific">Microseira wollei NIES-4236</name>
    <dbReference type="NCBI Taxonomy" id="2530354"/>
    <lineage>
        <taxon>Bacteria</taxon>
        <taxon>Bacillati</taxon>
        <taxon>Cyanobacteriota</taxon>
        <taxon>Cyanophyceae</taxon>
        <taxon>Oscillatoriophycideae</taxon>
        <taxon>Aerosakkonematales</taxon>
        <taxon>Aerosakkonemataceae</taxon>
        <taxon>Microseira</taxon>
    </lineage>
</organism>
<keyword evidence="7" id="KW-0812">Transmembrane</keyword>
<evidence type="ECO:0000256" key="5">
    <source>
        <dbReference type="PROSITE-ProRule" id="PRU00277"/>
    </source>
</evidence>
<dbReference type="GO" id="GO:0003755">
    <property type="term" value="F:peptidyl-prolyl cis-trans isomerase activity"/>
    <property type="evidence" value="ECO:0007669"/>
    <property type="project" value="UniProtKB-UniRule"/>
</dbReference>
<comment type="catalytic activity">
    <reaction evidence="1 5 6">
        <text>[protein]-peptidylproline (omega=180) = [protein]-peptidylproline (omega=0)</text>
        <dbReference type="Rhea" id="RHEA:16237"/>
        <dbReference type="Rhea" id="RHEA-COMP:10747"/>
        <dbReference type="Rhea" id="RHEA-COMP:10748"/>
        <dbReference type="ChEBI" id="CHEBI:83833"/>
        <dbReference type="ChEBI" id="CHEBI:83834"/>
        <dbReference type="EC" id="5.2.1.8"/>
    </reaction>
</comment>
<dbReference type="InterPro" id="IPR001179">
    <property type="entry name" value="PPIase_FKBP_dom"/>
</dbReference>
<dbReference type="PANTHER" id="PTHR43811">
    <property type="entry name" value="FKBP-TYPE PEPTIDYL-PROLYL CIS-TRANS ISOMERASE FKPA"/>
    <property type="match status" value="1"/>
</dbReference>
<dbReference type="EC" id="5.2.1.8" evidence="6"/>
<evidence type="ECO:0000256" key="2">
    <source>
        <dbReference type="ARBA" id="ARBA00006577"/>
    </source>
</evidence>
<evidence type="ECO:0000256" key="4">
    <source>
        <dbReference type="ARBA" id="ARBA00023235"/>
    </source>
</evidence>
<reference evidence="9" key="1">
    <citation type="submission" date="2019-10" db="EMBL/GenBank/DDBJ databases">
        <title>Draft genome sequece of Microseira wollei NIES-4236.</title>
        <authorList>
            <person name="Yamaguchi H."/>
            <person name="Suzuki S."/>
            <person name="Kawachi M."/>
        </authorList>
    </citation>
    <scope>NUCLEOTIDE SEQUENCE</scope>
    <source>
        <strain evidence="9">NIES-4236</strain>
    </source>
</reference>
<dbReference type="Gene3D" id="3.10.50.40">
    <property type="match status" value="1"/>
</dbReference>
<evidence type="ECO:0000313" key="9">
    <source>
        <dbReference type="EMBL" id="GET38736.1"/>
    </source>
</evidence>
<dbReference type="Pfam" id="PF00254">
    <property type="entry name" value="FKBP_C"/>
    <property type="match status" value="1"/>
</dbReference>
<dbReference type="FunFam" id="3.10.50.40:FF:000047">
    <property type="entry name" value="Peptidylprolyl isomerase"/>
    <property type="match status" value="1"/>
</dbReference>
<protein>
    <recommendedName>
        <fullName evidence="6">Peptidyl-prolyl cis-trans isomerase</fullName>
        <ecNumber evidence="6">5.2.1.8</ecNumber>
    </recommendedName>
</protein>
<keyword evidence="4 5" id="KW-0413">Isomerase</keyword>
<evidence type="ECO:0000313" key="10">
    <source>
        <dbReference type="Proteomes" id="UP001050975"/>
    </source>
</evidence>
<keyword evidence="7" id="KW-1133">Transmembrane helix</keyword>